<protein>
    <submittedName>
        <fullName evidence="2">Uncharacterized protein</fullName>
    </submittedName>
</protein>
<evidence type="ECO:0000256" key="1">
    <source>
        <dbReference type="SAM" id="Coils"/>
    </source>
</evidence>
<proteinExistence type="predicted"/>
<sequence length="44" mass="5399">MRSQVVAEEITRDINLKEREKERVLKNEAKEENEKRTGFKKKFY</sequence>
<dbReference type="AlphaFoldDB" id="A0A5B7CYH8"/>
<evidence type="ECO:0000313" key="3">
    <source>
        <dbReference type="Proteomes" id="UP000324222"/>
    </source>
</evidence>
<organism evidence="2 3">
    <name type="scientific">Portunus trituberculatus</name>
    <name type="common">Swimming crab</name>
    <name type="synonym">Neptunus trituberculatus</name>
    <dbReference type="NCBI Taxonomy" id="210409"/>
    <lineage>
        <taxon>Eukaryota</taxon>
        <taxon>Metazoa</taxon>
        <taxon>Ecdysozoa</taxon>
        <taxon>Arthropoda</taxon>
        <taxon>Crustacea</taxon>
        <taxon>Multicrustacea</taxon>
        <taxon>Malacostraca</taxon>
        <taxon>Eumalacostraca</taxon>
        <taxon>Eucarida</taxon>
        <taxon>Decapoda</taxon>
        <taxon>Pleocyemata</taxon>
        <taxon>Brachyura</taxon>
        <taxon>Eubrachyura</taxon>
        <taxon>Portunoidea</taxon>
        <taxon>Portunidae</taxon>
        <taxon>Portuninae</taxon>
        <taxon>Portunus</taxon>
    </lineage>
</organism>
<name>A0A5B7CYH8_PORTR</name>
<evidence type="ECO:0000313" key="2">
    <source>
        <dbReference type="EMBL" id="MPC13814.1"/>
    </source>
</evidence>
<keyword evidence="3" id="KW-1185">Reference proteome</keyword>
<accession>A0A5B7CYH8</accession>
<comment type="caution">
    <text evidence="2">The sequence shown here is derived from an EMBL/GenBank/DDBJ whole genome shotgun (WGS) entry which is preliminary data.</text>
</comment>
<keyword evidence="1" id="KW-0175">Coiled coil</keyword>
<reference evidence="2 3" key="1">
    <citation type="submission" date="2019-05" db="EMBL/GenBank/DDBJ databases">
        <title>Another draft genome of Portunus trituberculatus and its Hox gene families provides insights of decapod evolution.</title>
        <authorList>
            <person name="Jeong J.-H."/>
            <person name="Song I."/>
            <person name="Kim S."/>
            <person name="Choi T."/>
            <person name="Kim D."/>
            <person name="Ryu S."/>
            <person name="Kim W."/>
        </authorList>
    </citation>
    <scope>NUCLEOTIDE SEQUENCE [LARGE SCALE GENOMIC DNA]</scope>
    <source>
        <tissue evidence="2">Muscle</tissue>
    </source>
</reference>
<dbReference type="EMBL" id="VSRR010000307">
    <property type="protein sequence ID" value="MPC13814.1"/>
    <property type="molecule type" value="Genomic_DNA"/>
</dbReference>
<feature type="coiled-coil region" evidence="1">
    <location>
        <begin position="7"/>
        <end position="35"/>
    </location>
</feature>
<gene>
    <name evidence="2" type="ORF">E2C01_006561</name>
</gene>
<dbReference type="Proteomes" id="UP000324222">
    <property type="component" value="Unassembled WGS sequence"/>
</dbReference>